<gene>
    <name evidence="1" type="ORF">FAZ69_22115</name>
</gene>
<dbReference type="RefSeq" id="WP_136897221.1">
    <property type="nucleotide sequence ID" value="NZ_SWJE01000012.1"/>
</dbReference>
<accession>A0A4U1HZK8</accession>
<keyword evidence="2" id="KW-1185">Reference proteome</keyword>
<dbReference type="Proteomes" id="UP000305539">
    <property type="component" value="Unassembled WGS sequence"/>
</dbReference>
<dbReference type="OrthoDB" id="7062954at2"/>
<evidence type="ECO:0000313" key="1">
    <source>
        <dbReference type="EMBL" id="TKC86004.1"/>
    </source>
</evidence>
<evidence type="ECO:0000313" key="2">
    <source>
        <dbReference type="Proteomes" id="UP000305539"/>
    </source>
</evidence>
<dbReference type="EMBL" id="SWJE01000012">
    <property type="protein sequence ID" value="TKC86004.1"/>
    <property type="molecule type" value="Genomic_DNA"/>
</dbReference>
<protein>
    <submittedName>
        <fullName evidence="1">Uncharacterized protein</fullName>
    </submittedName>
</protein>
<sequence length="126" mass="13095">MSQCPGCQSGVVPDFTKEGFGGQSLVATSQDITSTHTPESLQQQLSSEGVLALAVSACVGASYSSGKVCFNFPIFGNICINVPIHIPVGAQLKVCASTCGSFIPTGLKITVYVNNVAVYNTSWGRC</sequence>
<organism evidence="1 2">
    <name type="scientific">Trinickia terrae</name>
    <dbReference type="NCBI Taxonomy" id="2571161"/>
    <lineage>
        <taxon>Bacteria</taxon>
        <taxon>Pseudomonadati</taxon>
        <taxon>Pseudomonadota</taxon>
        <taxon>Betaproteobacteria</taxon>
        <taxon>Burkholderiales</taxon>
        <taxon>Burkholderiaceae</taxon>
        <taxon>Trinickia</taxon>
    </lineage>
</organism>
<comment type="caution">
    <text evidence="1">The sequence shown here is derived from an EMBL/GenBank/DDBJ whole genome shotgun (WGS) entry which is preliminary data.</text>
</comment>
<name>A0A4U1HZK8_9BURK</name>
<reference evidence="1 2" key="1">
    <citation type="submission" date="2019-04" db="EMBL/GenBank/DDBJ databases">
        <title>Trinickia sp. 7GSK02, isolated from subtropical forest soil.</title>
        <authorList>
            <person name="Gao Z.-H."/>
            <person name="Qiu L.-H."/>
        </authorList>
    </citation>
    <scope>NUCLEOTIDE SEQUENCE [LARGE SCALE GENOMIC DNA]</scope>
    <source>
        <strain evidence="1 2">7GSK02</strain>
    </source>
</reference>
<proteinExistence type="predicted"/>
<dbReference type="AlphaFoldDB" id="A0A4U1HZK8"/>